<gene>
    <name evidence="8" type="primary">EOG090X0464</name>
</gene>
<feature type="compositionally biased region" description="Low complexity" evidence="6">
    <location>
        <begin position="132"/>
        <end position="143"/>
    </location>
</feature>
<evidence type="ECO:0000256" key="3">
    <source>
        <dbReference type="ARBA" id="ARBA00023163"/>
    </source>
</evidence>
<feature type="region of interest" description="Disordered" evidence="6">
    <location>
        <begin position="45"/>
        <end position="194"/>
    </location>
</feature>
<dbReference type="EMBL" id="LR023925">
    <property type="protein sequence ID" value="SVE93544.1"/>
    <property type="molecule type" value="mRNA"/>
</dbReference>
<feature type="compositionally biased region" description="Polar residues" evidence="6">
    <location>
        <begin position="1039"/>
        <end position="1052"/>
    </location>
</feature>
<feature type="region of interest" description="Disordered" evidence="6">
    <location>
        <begin position="301"/>
        <end position="355"/>
    </location>
</feature>
<dbReference type="SMART" id="SM00731">
    <property type="entry name" value="SprT"/>
    <property type="match status" value="1"/>
</dbReference>
<keyword evidence="3" id="KW-0804">Transcription</keyword>
<evidence type="ECO:0000256" key="5">
    <source>
        <dbReference type="PROSITE-ProRule" id="PRU00267"/>
    </source>
</evidence>
<dbReference type="InterPro" id="IPR035240">
    <property type="entry name" value="SprT_Zn_ribbon"/>
</dbReference>
<dbReference type="GO" id="GO:0006974">
    <property type="term" value="P:DNA damage response"/>
    <property type="evidence" value="ECO:0007669"/>
    <property type="project" value="UniProtKB-ARBA"/>
</dbReference>
<feature type="compositionally biased region" description="Acidic residues" evidence="6">
    <location>
        <begin position="502"/>
        <end position="514"/>
    </location>
</feature>
<evidence type="ECO:0000256" key="4">
    <source>
        <dbReference type="ARBA" id="ARBA00023242"/>
    </source>
</evidence>
<dbReference type="Pfam" id="PF10263">
    <property type="entry name" value="SprT-like"/>
    <property type="match status" value="1"/>
</dbReference>
<feature type="compositionally biased region" description="Basic residues" evidence="6">
    <location>
        <begin position="821"/>
        <end position="832"/>
    </location>
</feature>
<feature type="region of interest" description="Disordered" evidence="6">
    <location>
        <begin position="814"/>
        <end position="835"/>
    </location>
</feature>
<organism evidence="8">
    <name type="scientific">Scapholeberis mucronata</name>
    <dbReference type="NCBI Taxonomy" id="202097"/>
    <lineage>
        <taxon>Eukaryota</taxon>
        <taxon>Metazoa</taxon>
        <taxon>Ecdysozoa</taxon>
        <taxon>Arthropoda</taxon>
        <taxon>Crustacea</taxon>
        <taxon>Branchiopoda</taxon>
        <taxon>Diplostraca</taxon>
        <taxon>Cladocera</taxon>
        <taxon>Anomopoda</taxon>
        <taxon>Daphniidae</taxon>
        <taxon>Scapholeberis</taxon>
    </lineage>
</organism>
<keyword evidence="4 5" id="KW-0539">Nucleus</keyword>
<dbReference type="GO" id="GO:0005634">
    <property type="term" value="C:nucleus"/>
    <property type="evidence" value="ECO:0007669"/>
    <property type="project" value="UniProtKB-UniRule"/>
</dbReference>
<feature type="region of interest" description="Disordered" evidence="6">
    <location>
        <begin position="467"/>
        <end position="514"/>
    </location>
</feature>
<accession>A0A4Y7NLR4</accession>
<dbReference type="SMART" id="SM00398">
    <property type="entry name" value="HMG"/>
    <property type="match status" value="1"/>
</dbReference>
<evidence type="ECO:0000256" key="1">
    <source>
        <dbReference type="ARBA" id="ARBA00023015"/>
    </source>
</evidence>
<feature type="compositionally biased region" description="Low complexity" evidence="6">
    <location>
        <begin position="80"/>
        <end position="99"/>
    </location>
</feature>
<dbReference type="Pfam" id="PF17283">
    <property type="entry name" value="Zn_ribbon_SprT"/>
    <property type="match status" value="1"/>
</dbReference>
<feature type="compositionally biased region" description="Low complexity" evidence="6">
    <location>
        <begin position="184"/>
        <end position="194"/>
    </location>
</feature>
<feature type="compositionally biased region" description="Polar residues" evidence="6">
    <location>
        <begin position="45"/>
        <end position="59"/>
    </location>
</feature>
<dbReference type="Pfam" id="PF00505">
    <property type="entry name" value="HMG_box"/>
    <property type="match status" value="1"/>
</dbReference>
<dbReference type="PROSITE" id="PS50118">
    <property type="entry name" value="HMG_BOX_2"/>
    <property type="match status" value="1"/>
</dbReference>
<dbReference type="SUPFAM" id="SSF47095">
    <property type="entry name" value="HMG-box"/>
    <property type="match status" value="2"/>
</dbReference>
<feature type="compositionally biased region" description="Polar residues" evidence="6">
    <location>
        <begin position="301"/>
        <end position="334"/>
    </location>
</feature>
<keyword evidence="1" id="KW-0805">Transcription regulation</keyword>
<sequence length="1104" mass="122129">MIYAQVLSQYGNKALSLAAAGMPPLMLLPYLESLRNMQSHHSAMQSFPSNALGSPQSVSGAPFTGIHPALSQLTPTFMNSPTAPSSSSSVTTKSSPSAPITSMASGWSLPSMESKLLPSPVRRSVTPEQPTSKSSSNNHDSASQQTTHSSPANKKQRGAGEGDGPLNLSKPKGQGGSPTPPSTPSSTPTPLMSTASLTSSRVFPAQNHMLHGSGLLFPGHFLPYPAMPPHLAAMNFTGSKMGFNPPQGAMNVNDRIMGSEKIQGAISGNNNGSEQTGPFPTMPFFLPSLNGTALQSIANNTGISSMSTGGSEHSVHPSETSTKPQREGSSNRNTKMYGAKIIRQSRRDPEGKPHIKRPMNAFMVWAKDERRKILKACPDMHNSNISKILGARWKAMSNADKQPFYEEQSRLSKVHMEKHPDYRYRPRPKRTCIVDGKKLRISEYKALMKQRRQEMRQMWCRDGVNPASMGLGNGAGPSSKLDRSLMGGKSGNGDDDKSSISDSDDDDLDGAEDSLDMNFSSDIATKLSLTKQRNAKHLQNQENINPFKTPDTALKKKVSAAFLFSSCKKKPTEIEQNYLPGHTVLVDDSSDEELVKCQSDDDDHQSEVVDDSLVEYSLIRKWLQNAEDSFESENEGYSDPENDSEDSFKIDHHQLVDKIDQPKFYPADKENTIILSSDDDESFIKPIKRKGPISRAPRIFTPIKLKAEPDLCDSFDSFHGTKSLEEKLANTFPSRVPNKVLCSSSEEDLSPKNMQCTNQVFCGSSDEDEVLSSSQDFTYRPKIATRSDVQPTPVCIPESDSELEDIFVTLTINDPPAVKPKQPRKPRQKKKVRDADIPTAHFDPRAPRSFLASLSSDVPAECRHRDAIPFMKNFRKSRDDLTNLLFTLFNDKVFNKILPRDFSITWNSRLTRTAGYCRHFTKRENGMTTYESRIELSVKVVDTPCRLRDTLVHELCHAATWVIDNCRGGHGPVWRKWANQALDIFPELPPITRCHNYEISYKFYYNCVNCKYSAGRHSKSIDTNTHVCPVCGGKLQLSKEPSSSLGTNQESTPKIPKPPRTPNAFALFVKDNYASVKSSRADLPHAAVMKLLSAKFAESKKQVG</sequence>
<dbReference type="CDD" id="cd00084">
    <property type="entry name" value="HMG-box_SF"/>
    <property type="match status" value="1"/>
</dbReference>
<dbReference type="AlphaFoldDB" id="A0A4Y7NLR4"/>
<evidence type="ECO:0000256" key="6">
    <source>
        <dbReference type="SAM" id="MobiDB-lite"/>
    </source>
</evidence>
<dbReference type="InterPro" id="IPR036910">
    <property type="entry name" value="HMG_box_dom_sf"/>
</dbReference>
<dbReference type="FunFam" id="1.10.30.10:FF:000003">
    <property type="entry name" value="Putative transcription factor SOX-6"/>
    <property type="match status" value="1"/>
</dbReference>
<dbReference type="CDD" id="cd22042">
    <property type="entry name" value="HMG-box_EGL13-like"/>
    <property type="match status" value="1"/>
</dbReference>
<protein>
    <submittedName>
        <fullName evidence="8">EOG090X0464</fullName>
    </submittedName>
</protein>
<feature type="region of interest" description="Disordered" evidence="6">
    <location>
        <begin position="1037"/>
        <end position="1061"/>
    </location>
</feature>
<dbReference type="PANTHER" id="PTHR45789">
    <property type="entry name" value="FI18025P1"/>
    <property type="match status" value="1"/>
</dbReference>
<dbReference type="Gene3D" id="1.10.30.10">
    <property type="entry name" value="High mobility group box domain"/>
    <property type="match status" value="1"/>
</dbReference>
<dbReference type="InterPro" id="IPR009071">
    <property type="entry name" value="HMG_box_dom"/>
</dbReference>
<reference evidence="8" key="1">
    <citation type="submission" date="2018-08" db="EMBL/GenBank/DDBJ databases">
        <authorList>
            <person name="Cornetti L."/>
        </authorList>
    </citation>
    <scope>NUCLEOTIDE SEQUENCE</scope>
    <source>
        <strain evidence="8">BE-ASS</strain>
    </source>
</reference>
<evidence type="ECO:0000259" key="7">
    <source>
        <dbReference type="PROSITE" id="PS50118"/>
    </source>
</evidence>
<name>A0A4Y7NLR4_9CRUS</name>
<dbReference type="InterPro" id="IPR051356">
    <property type="entry name" value="SOX/SOX-like_TF"/>
</dbReference>
<dbReference type="GO" id="GO:0045165">
    <property type="term" value="P:cell fate commitment"/>
    <property type="evidence" value="ECO:0007669"/>
    <property type="project" value="TreeGrafter"/>
</dbReference>
<evidence type="ECO:0000313" key="8">
    <source>
        <dbReference type="EMBL" id="SVE93544.1"/>
    </source>
</evidence>
<dbReference type="GO" id="GO:0000978">
    <property type="term" value="F:RNA polymerase II cis-regulatory region sequence-specific DNA binding"/>
    <property type="evidence" value="ECO:0007669"/>
    <property type="project" value="TreeGrafter"/>
</dbReference>
<dbReference type="GO" id="GO:0000981">
    <property type="term" value="F:DNA-binding transcription factor activity, RNA polymerase II-specific"/>
    <property type="evidence" value="ECO:0007669"/>
    <property type="project" value="TreeGrafter"/>
</dbReference>
<proteinExistence type="evidence at transcript level"/>
<feature type="DNA-binding region" description="HMG box" evidence="5">
    <location>
        <begin position="355"/>
        <end position="423"/>
    </location>
</feature>
<feature type="compositionally biased region" description="Polar residues" evidence="6">
    <location>
        <begin position="144"/>
        <end position="153"/>
    </location>
</feature>
<keyword evidence="2 5" id="KW-0238">DNA-binding</keyword>
<dbReference type="PANTHER" id="PTHR45789:SF2">
    <property type="entry name" value="FI18025P1"/>
    <property type="match status" value="1"/>
</dbReference>
<dbReference type="InterPro" id="IPR006640">
    <property type="entry name" value="SprT-like_domain"/>
</dbReference>
<feature type="domain" description="HMG box" evidence="7">
    <location>
        <begin position="355"/>
        <end position="423"/>
    </location>
</feature>
<evidence type="ECO:0000256" key="2">
    <source>
        <dbReference type="ARBA" id="ARBA00023125"/>
    </source>
</evidence>